<keyword evidence="3" id="KW-1185">Reference proteome</keyword>
<protein>
    <submittedName>
        <fullName evidence="2">Uncharacterized protein</fullName>
    </submittedName>
</protein>
<sequence>MPHHTITRNRKFLLLWGAHAVSTFGDALTSLTLILLITERTHSVAAVGGSPWSWPCRAS</sequence>
<evidence type="ECO:0000256" key="1">
    <source>
        <dbReference type="SAM" id="Phobius"/>
    </source>
</evidence>
<organism evidence="2 3">
    <name type="scientific">Nonomuraea jiangxiensis</name>
    <dbReference type="NCBI Taxonomy" id="633440"/>
    <lineage>
        <taxon>Bacteria</taxon>
        <taxon>Bacillati</taxon>
        <taxon>Actinomycetota</taxon>
        <taxon>Actinomycetes</taxon>
        <taxon>Streptosporangiales</taxon>
        <taxon>Streptosporangiaceae</taxon>
        <taxon>Nonomuraea</taxon>
    </lineage>
</organism>
<accession>A0A1G9UES8</accession>
<evidence type="ECO:0000313" key="3">
    <source>
        <dbReference type="Proteomes" id="UP000199202"/>
    </source>
</evidence>
<reference evidence="2 3" key="1">
    <citation type="submission" date="2016-10" db="EMBL/GenBank/DDBJ databases">
        <authorList>
            <person name="de Groot N.N."/>
        </authorList>
    </citation>
    <scope>NUCLEOTIDE SEQUENCE [LARGE SCALE GENOMIC DNA]</scope>
    <source>
        <strain evidence="2 3">CGMCC 4.6533</strain>
    </source>
</reference>
<dbReference type="RefSeq" id="WP_090946978.1">
    <property type="nucleotide sequence ID" value="NZ_FNDJ01000048.1"/>
</dbReference>
<proteinExistence type="predicted"/>
<feature type="transmembrane region" description="Helical" evidence="1">
    <location>
        <begin position="12"/>
        <end position="37"/>
    </location>
</feature>
<evidence type="ECO:0000313" key="2">
    <source>
        <dbReference type="EMBL" id="SDM58439.1"/>
    </source>
</evidence>
<dbReference type="EMBL" id="FNDJ01000048">
    <property type="protein sequence ID" value="SDM58439.1"/>
    <property type="molecule type" value="Genomic_DNA"/>
</dbReference>
<keyword evidence="1" id="KW-1133">Transmembrane helix</keyword>
<name>A0A1G9UES8_9ACTN</name>
<dbReference type="PROSITE" id="PS00504">
    <property type="entry name" value="FRD_SDH_FAD_BINDING"/>
    <property type="match status" value="1"/>
</dbReference>
<dbReference type="Proteomes" id="UP000199202">
    <property type="component" value="Unassembled WGS sequence"/>
</dbReference>
<dbReference type="InterPro" id="IPR003952">
    <property type="entry name" value="FRD_SDH_FAD_BS"/>
</dbReference>
<dbReference type="GO" id="GO:0016491">
    <property type="term" value="F:oxidoreductase activity"/>
    <property type="evidence" value="ECO:0007669"/>
    <property type="project" value="InterPro"/>
</dbReference>
<keyword evidence="1" id="KW-0472">Membrane</keyword>
<gene>
    <name evidence="2" type="ORF">SAMN05421869_14828</name>
</gene>
<dbReference type="AlphaFoldDB" id="A0A1G9UES8"/>
<keyword evidence="1" id="KW-0812">Transmembrane</keyword>